<keyword evidence="2" id="KW-1185">Reference proteome</keyword>
<evidence type="ECO:0000313" key="1">
    <source>
        <dbReference type="EMBL" id="MFH4975110.1"/>
    </source>
</evidence>
<protein>
    <submittedName>
        <fullName evidence="1">Uncharacterized protein</fullName>
    </submittedName>
</protein>
<comment type="caution">
    <text evidence="1">The sequence shown here is derived from an EMBL/GenBank/DDBJ whole genome shotgun (WGS) entry which is preliminary data.</text>
</comment>
<reference evidence="1 2" key="1">
    <citation type="submission" date="2024-08" db="EMBL/GenBank/DDBJ databases">
        <title>Gnathostoma spinigerum genome.</title>
        <authorList>
            <person name="Gonzalez-Bertolin B."/>
            <person name="Monzon S."/>
            <person name="Zaballos A."/>
            <person name="Jimenez P."/>
            <person name="Dekumyoy P."/>
            <person name="Varona S."/>
            <person name="Cuesta I."/>
            <person name="Sumanam S."/>
            <person name="Adisakwattana P."/>
            <person name="Gasser R.B."/>
            <person name="Hernandez-Gonzalez A."/>
            <person name="Young N.D."/>
            <person name="Perteguer M.J."/>
        </authorList>
    </citation>
    <scope>NUCLEOTIDE SEQUENCE [LARGE SCALE GENOMIC DNA]</scope>
    <source>
        <strain evidence="1">AL3</strain>
        <tissue evidence="1">Liver</tissue>
    </source>
</reference>
<dbReference type="EMBL" id="JBGFUD010000721">
    <property type="protein sequence ID" value="MFH4975110.1"/>
    <property type="molecule type" value="Genomic_DNA"/>
</dbReference>
<name>A0ABD6E541_9BILA</name>
<gene>
    <name evidence="1" type="ORF">AB6A40_001819</name>
</gene>
<accession>A0ABD6E541</accession>
<dbReference type="AlphaFoldDB" id="A0ABD6E541"/>
<proteinExistence type="predicted"/>
<sequence length="73" mass="8277">MASIQIYDNVVCNRETFLHATPKYDFKAALLNEESECDPKSYALGSKAVPTKSSVVSLFMFYLLTWTAQHSRL</sequence>
<organism evidence="1 2">
    <name type="scientific">Gnathostoma spinigerum</name>
    <dbReference type="NCBI Taxonomy" id="75299"/>
    <lineage>
        <taxon>Eukaryota</taxon>
        <taxon>Metazoa</taxon>
        <taxon>Ecdysozoa</taxon>
        <taxon>Nematoda</taxon>
        <taxon>Chromadorea</taxon>
        <taxon>Rhabditida</taxon>
        <taxon>Spirurina</taxon>
        <taxon>Gnathostomatomorpha</taxon>
        <taxon>Gnathostomatoidea</taxon>
        <taxon>Gnathostomatidae</taxon>
        <taxon>Gnathostoma</taxon>
    </lineage>
</organism>
<dbReference type="Proteomes" id="UP001608902">
    <property type="component" value="Unassembled WGS sequence"/>
</dbReference>
<evidence type="ECO:0000313" key="2">
    <source>
        <dbReference type="Proteomes" id="UP001608902"/>
    </source>
</evidence>